<dbReference type="AlphaFoldDB" id="A0A813V605"/>
<dbReference type="OrthoDB" id="10047020at2759"/>
<dbReference type="GO" id="GO:0000149">
    <property type="term" value="F:SNARE binding"/>
    <property type="evidence" value="ECO:0007669"/>
    <property type="project" value="TreeGrafter"/>
</dbReference>
<evidence type="ECO:0000256" key="2">
    <source>
        <dbReference type="ARBA" id="ARBA00022448"/>
    </source>
</evidence>
<sequence>MDLLVGVTSPTTQSAESNQLDDMRREAETNALRIIQAKLEKPENLEKLDQLRTAAAQRKRVLDEQLRTAVQSQLESIKTGIAQLQISLDNMKTVERTMRETDEKLQKIAPLQSKLEDLRHEANTYRQLSLAQANLDYIIKTPENVKKADDLMGQEKLLQAHQLIMEIENSRNYLLFELHKVQEKDSQPDDIQLVTNYFADYERLVAHLKQLITFRISRWYDCAISAPEKLVTALRLIEREEQVDRFWMEKKELSGFSPPDRPRQWKKLCFELLRKSVKDRIEGNQLETREEHKYWLTRHLEMCRIIILQDFTIITKTCLRCFPKQYDIVNRFLDYYHNCLKEHLTEICDPKRRTEGDTLTTAEVYTIVTFVRDYQGAECLGKPELKLDISQLSPLLEKDILAAVTDVFINERKQKFTEWIPNIVTSEVKDWYALKEVELTSEHYYATTMPRMLINMIIETLDMAKQMSDETCQLILGMILQKINEFRDLYVAEINNYAKRYFSDRQAFKECFTKQMVANANNCESIPNFMLIVRKKYDRDDLDDLSRSSQQQLDRYEGMGKKFERTAEQCVDIILQEIEIDTSKYIKVLFTREWFGPQAKPCCGTIIETTRDYWSSELTHLKKPLLAYLFYTWHKRILAHYLRNLFSRNTPMKFERPEERRKCAEQLRSEAATLDKEFQSWDGTSAENATEYHFNILSNIADVLEQTDLDSIVLEIATLAKKYPSLNMDQVIQILLLRGDLTKQEAKDKADAAIANMPRVNQGILFEIMEIINQPN</sequence>
<dbReference type="EMBL" id="CAJNOM010000026">
    <property type="protein sequence ID" value="CAF0840415.1"/>
    <property type="molecule type" value="Genomic_DNA"/>
</dbReference>
<dbReference type="InterPro" id="IPR042532">
    <property type="entry name" value="EXOC3/Sec6_C"/>
</dbReference>
<evidence type="ECO:0000256" key="3">
    <source>
        <dbReference type="ARBA" id="ARBA00022483"/>
    </source>
</evidence>
<dbReference type="Gene3D" id="1.10.357.70">
    <property type="entry name" value="Exocyst complex component Sec6, C-terminal domain"/>
    <property type="match status" value="1"/>
</dbReference>
<comment type="caution">
    <text evidence="4">The sequence shown here is derived from an EMBL/GenBank/DDBJ whole genome shotgun (WGS) entry which is preliminary data.</text>
</comment>
<evidence type="ECO:0000313" key="4">
    <source>
        <dbReference type="EMBL" id="CAF0840415.1"/>
    </source>
</evidence>
<dbReference type="Pfam" id="PF06046">
    <property type="entry name" value="Sec6"/>
    <property type="match status" value="1"/>
</dbReference>
<dbReference type="PANTHER" id="PTHR21292">
    <property type="entry name" value="EXOCYST COMPLEX COMPONENT SEC6-RELATED"/>
    <property type="match status" value="1"/>
</dbReference>
<evidence type="ECO:0008006" key="6">
    <source>
        <dbReference type="Google" id="ProtNLM"/>
    </source>
</evidence>
<dbReference type="GO" id="GO:0051601">
    <property type="term" value="P:exocyst localization"/>
    <property type="evidence" value="ECO:0007669"/>
    <property type="project" value="TreeGrafter"/>
</dbReference>
<dbReference type="PANTHER" id="PTHR21292:SF1">
    <property type="entry name" value="EXOCYST COMPLEX COMPONENT 3"/>
    <property type="match status" value="1"/>
</dbReference>
<evidence type="ECO:0000313" key="5">
    <source>
        <dbReference type="Proteomes" id="UP000663832"/>
    </source>
</evidence>
<dbReference type="Proteomes" id="UP000663832">
    <property type="component" value="Unassembled WGS sequence"/>
</dbReference>
<dbReference type="GO" id="GO:0000145">
    <property type="term" value="C:exocyst"/>
    <property type="evidence" value="ECO:0007669"/>
    <property type="project" value="InterPro"/>
</dbReference>
<dbReference type="Gene3D" id="1.10.357.50">
    <property type="match status" value="1"/>
</dbReference>
<organism evidence="4 5">
    <name type="scientific">Adineta steineri</name>
    <dbReference type="NCBI Taxonomy" id="433720"/>
    <lineage>
        <taxon>Eukaryota</taxon>
        <taxon>Metazoa</taxon>
        <taxon>Spiralia</taxon>
        <taxon>Gnathifera</taxon>
        <taxon>Rotifera</taxon>
        <taxon>Eurotatoria</taxon>
        <taxon>Bdelloidea</taxon>
        <taxon>Adinetida</taxon>
        <taxon>Adinetidae</taxon>
        <taxon>Adineta</taxon>
    </lineage>
</organism>
<keyword evidence="3" id="KW-0268">Exocytosis</keyword>
<proteinExistence type="inferred from homology"/>
<dbReference type="GO" id="GO:0006887">
    <property type="term" value="P:exocytosis"/>
    <property type="evidence" value="ECO:0007669"/>
    <property type="project" value="UniProtKB-KW"/>
</dbReference>
<comment type="similarity">
    <text evidence="1">Belongs to the SEC6 family.</text>
</comment>
<protein>
    <recommendedName>
        <fullName evidence="6">Exocyst complex component Sec6</fullName>
    </recommendedName>
</protein>
<evidence type="ECO:0000256" key="1">
    <source>
        <dbReference type="ARBA" id="ARBA00009447"/>
    </source>
</evidence>
<keyword evidence="5" id="KW-1185">Reference proteome</keyword>
<gene>
    <name evidence="4" type="ORF">QVE165_LOCUS6280</name>
</gene>
<name>A0A813V605_9BILA</name>
<accession>A0A813V605</accession>
<keyword evidence="2" id="KW-0813">Transport</keyword>
<dbReference type="InterPro" id="IPR010326">
    <property type="entry name" value="EXOC3/Sec6"/>
</dbReference>
<reference evidence="4" key="1">
    <citation type="submission" date="2021-02" db="EMBL/GenBank/DDBJ databases">
        <authorList>
            <person name="Nowell W R."/>
        </authorList>
    </citation>
    <scope>NUCLEOTIDE SEQUENCE</scope>
</reference>